<accession>A0ABD5LVJ2</accession>
<reference evidence="1" key="1">
    <citation type="submission" date="2021-05" db="EMBL/GenBank/DDBJ databases">
        <title>First report of NDM-5 and VEB-6 producing Proteus mirabilis isolated from blood of a sepsis patient in Kolkata, India.</title>
        <authorList>
            <person name="Halder G."/>
            <person name="Chaudhuri B."/>
            <person name="Dutta S."/>
        </authorList>
    </citation>
    <scope>NUCLEOTIDE SEQUENCE [LARGE SCALE GENOMIC DNA]</scope>
    <source>
        <strain evidence="1">7049</strain>
    </source>
</reference>
<dbReference type="AlphaFoldDB" id="A0ABD5LVJ2"/>
<comment type="caution">
    <text evidence="1">The sequence shown here is derived from an EMBL/GenBank/DDBJ whole genome shotgun (WGS) entry which is preliminary data.</text>
</comment>
<dbReference type="EMBL" id="JADQCH020000001">
    <property type="protein sequence ID" value="MEY2343896.1"/>
    <property type="molecule type" value="Genomic_DNA"/>
</dbReference>
<evidence type="ECO:0000313" key="1">
    <source>
        <dbReference type="EMBL" id="MEY2343896.1"/>
    </source>
</evidence>
<gene>
    <name evidence="1" type="ORF">I3679_005435</name>
</gene>
<proteinExistence type="predicted"/>
<protein>
    <submittedName>
        <fullName evidence="1">Uncharacterized protein</fullName>
    </submittedName>
</protein>
<name>A0ABD5LVJ2_PROMI</name>
<sequence length="48" mass="5582">MRTFAINQHNDLVIDAKGDLQICDNDEAVKTFVSILLKRFVERCCIKR</sequence>
<organism evidence="1">
    <name type="scientific">Proteus mirabilis</name>
    <dbReference type="NCBI Taxonomy" id="584"/>
    <lineage>
        <taxon>Bacteria</taxon>
        <taxon>Pseudomonadati</taxon>
        <taxon>Pseudomonadota</taxon>
        <taxon>Gammaproteobacteria</taxon>
        <taxon>Enterobacterales</taxon>
        <taxon>Morganellaceae</taxon>
        <taxon>Proteus</taxon>
    </lineage>
</organism>